<name>A0A218W8W5_PUNGR</name>
<dbReference type="Gene3D" id="3.40.50.200">
    <property type="entry name" value="Peptidase S8/S53 domain"/>
    <property type="match status" value="2"/>
</dbReference>
<evidence type="ECO:0000313" key="5">
    <source>
        <dbReference type="EMBL" id="OWM68993.1"/>
    </source>
</evidence>
<evidence type="ECO:0000256" key="2">
    <source>
        <dbReference type="ARBA" id="ARBA00022729"/>
    </source>
</evidence>
<dbReference type="Gene3D" id="2.60.40.2310">
    <property type="match status" value="1"/>
</dbReference>
<dbReference type="InterPro" id="IPR036852">
    <property type="entry name" value="Peptidase_S8/S53_dom_sf"/>
</dbReference>
<keyword evidence="2" id="KW-0732">Signal</keyword>
<reference evidence="6" key="1">
    <citation type="journal article" date="2017" name="Plant J.">
        <title>The pomegranate (Punica granatum L.) genome and the genomics of punicalagin biosynthesis.</title>
        <authorList>
            <person name="Qin G."/>
            <person name="Xu C."/>
            <person name="Ming R."/>
            <person name="Tang H."/>
            <person name="Guyot R."/>
            <person name="Kramer E.M."/>
            <person name="Hu Y."/>
            <person name="Yi X."/>
            <person name="Qi Y."/>
            <person name="Xu X."/>
            <person name="Gao Z."/>
            <person name="Pan H."/>
            <person name="Jian J."/>
            <person name="Tian Y."/>
            <person name="Yue Z."/>
            <person name="Xu Y."/>
        </authorList>
    </citation>
    <scope>NUCLEOTIDE SEQUENCE [LARGE SCALE GENOMIC DNA]</scope>
    <source>
        <strain evidence="6">cv. Dabenzi</strain>
    </source>
</reference>
<evidence type="ECO:0000313" key="6">
    <source>
        <dbReference type="Proteomes" id="UP000197138"/>
    </source>
</evidence>
<dbReference type="EMBL" id="MTKT01004939">
    <property type="protein sequence ID" value="OWM68993.1"/>
    <property type="molecule type" value="Genomic_DNA"/>
</dbReference>
<dbReference type="InterPro" id="IPR000209">
    <property type="entry name" value="Peptidase_S8/S53_dom"/>
</dbReference>
<dbReference type="GO" id="GO:0006508">
    <property type="term" value="P:proteolysis"/>
    <property type="evidence" value="ECO:0007669"/>
    <property type="project" value="InterPro"/>
</dbReference>
<feature type="domain" description="Peptidase S8/S53" evidence="3">
    <location>
        <begin position="14"/>
        <end position="71"/>
    </location>
</feature>
<evidence type="ECO:0000259" key="4">
    <source>
        <dbReference type="Pfam" id="PF17766"/>
    </source>
</evidence>
<organism evidence="5 6">
    <name type="scientific">Punica granatum</name>
    <name type="common">Pomegranate</name>
    <dbReference type="NCBI Taxonomy" id="22663"/>
    <lineage>
        <taxon>Eukaryota</taxon>
        <taxon>Viridiplantae</taxon>
        <taxon>Streptophyta</taxon>
        <taxon>Embryophyta</taxon>
        <taxon>Tracheophyta</taxon>
        <taxon>Spermatophyta</taxon>
        <taxon>Magnoliopsida</taxon>
        <taxon>eudicotyledons</taxon>
        <taxon>Gunneridae</taxon>
        <taxon>Pentapetalae</taxon>
        <taxon>rosids</taxon>
        <taxon>malvids</taxon>
        <taxon>Myrtales</taxon>
        <taxon>Lythraceae</taxon>
        <taxon>Punica</taxon>
    </lineage>
</organism>
<dbReference type="GO" id="GO:0004252">
    <property type="term" value="F:serine-type endopeptidase activity"/>
    <property type="evidence" value="ECO:0007669"/>
    <property type="project" value="InterPro"/>
</dbReference>
<dbReference type="Pfam" id="PF17766">
    <property type="entry name" value="fn3_6"/>
    <property type="match status" value="1"/>
</dbReference>
<dbReference type="InterPro" id="IPR041469">
    <property type="entry name" value="Subtilisin-like_FN3"/>
</dbReference>
<comment type="caution">
    <text evidence="5">The sequence shown here is derived from an EMBL/GenBank/DDBJ whole genome shotgun (WGS) entry which is preliminary data.</text>
</comment>
<dbReference type="PANTHER" id="PTHR10795">
    <property type="entry name" value="PROPROTEIN CONVERTASE SUBTILISIN/KEXIN"/>
    <property type="match status" value="1"/>
</dbReference>
<gene>
    <name evidence="5" type="ORF">CDL15_Pgr025180</name>
</gene>
<comment type="similarity">
    <text evidence="1">Belongs to the peptidase S8 family.</text>
</comment>
<dbReference type="Pfam" id="PF00082">
    <property type="entry name" value="Peptidase_S8"/>
    <property type="match status" value="1"/>
</dbReference>
<dbReference type="SUPFAM" id="SSF52743">
    <property type="entry name" value="Subtilisin-like"/>
    <property type="match status" value="2"/>
</dbReference>
<sequence length="255" mass="27614">MVDDSLYCLGRGTAKGGAPQAGLAVYKACWFNLCRDADILAAMDDAKSDRVDILSLSIGPAPQRPNLMSDDGPVRQDMDSLAPNLVLHRQTVLGLIWPCIGNPQVDFDHLDDIMVMTATPMDNNKKLTGENPNGTESMPFDNGSGHVNPVTALDPGLIYDFDSIDVINFLFGLVTYYGQGPTVYSPYVEYPAGVKLTVNPPQLKFSQAGKKLAYRIDFTPNHSSNGSFELGSLTWSKGAHRVRSSTSLNVVSVSN</sequence>
<proteinExistence type="inferred from homology"/>
<protein>
    <submittedName>
        <fullName evidence="5">Uncharacterized protein</fullName>
    </submittedName>
</protein>
<dbReference type="AlphaFoldDB" id="A0A218W8W5"/>
<evidence type="ECO:0000256" key="1">
    <source>
        <dbReference type="ARBA" id="ARBA00011073"/>
    </source>
</evidence>
<dbReference type="Proteomes" id="UP000197138">
    <property type="component" value="Unassembled WGS sequence"/>
</dbReference>
<dbReference type="InterPro" id="IPR045051">
    <property type="entry name" value="SBT"/>
</dbReference>
<feature type="domain" description="Subtilisin-like protease fibronectin type-III" evidence="4">
    <location>
        <begin position="174"/>
        <end position="245"/>
    </location>
</feature>
<accession>A0A218W8W5</accession>
<evidence type="ECO:0000259" key="3">
    <source>
        <dbReference type="Pfam" id="PF00082"/>
    </source>
</evidence>